<dbReference type="AlphaFoldDB" id="A0A0A8ZA46"/>
<feature type="transmembrane region" description="Helical" evidence="1">
    <location>
        <begin position="12"/>
        <end position="31"/>
    </location>
</feature>
<keyword evidence="1" id="KW-0812">Transmembrane</keyword>
<evidence type="ECO:0000256" key="1">
    <source>
        <dbReference type="SAM" id="Phobius"/>
    </source>
</evidence>
<organism evidence="2">
    <name type="scientific">Arundo donax</name>
    <name type="common">Giant reed</name>
    <name type="synonym">Donax arundinaceus</name>
    <dbReference type="NCBI Taxonomy" id="35708"/>
    <lineage>
        <taxon>Eukaryota</taxon>
        <taxon>Viridiplantae</taxon>
        <taxon>Streptophyta</taxon>
        <taxon>Embryophyta</taxon>
        <taxon>Tracheophyta</taxon>
        <taxon>Spermatophyta</taxon>
        <taxon>Magnoliopsida</taxon>
        <taxon>Liliopsida</taxon>
        <taxon>Poales</taxon>
        <taxon>Poaceae</taxon>
        <taxon>PACMAD clade</taxon>
        <taxon>Arundinoideae</taxon>
        <taxon>Arundineae</taxon>
        <taxon>Arundo</taxon>
    </lineage>
</organism>
<proteinExistence type="predicted"/>
<reference evidence="2" key="1">
    <citation type="submission" date="2014-09" db="EMBL/GenBank/DDBJ databases">
        <authorList>
            <person name="Magalhaes I.L.F."/>
            <person name="Oliveira U."/>
            <person name="Santos F.R."/>
            <person name="Vidigal T.H.D.A."/>
            <person name="Brescovit A.D."/>
            <person name="Santos A.J."/>
        </authorList>
    </citation>
    <scope>NUCLEOTIDE SEQUENCE</scope>
    <source>
        <tissue evidence="2">Shoot tissue taken approximately 20 cm above the soil surface</tissue>
    </source>
</reference>
<reference evidence="2" key="2">
    <citation type="journal article" date="2015" name="Data Brief">
        <title>Shoot transcriptome of the giant reed, Arundo donax.</title>
        <authorList>
            <person name="Barrero R.A."/>
            <person name="Guerrero F.D."/>
            <person name="Moolhuijzen P."/>
            <person name="Goolsby J.A."/>
            <person name="Tidwell J."/>
            <person name="Bellgard S.E."/>
            <person name="Bellgard M.I."/>
        </authorList>
    </citation>
    <scope>NUCLEOTIDE SEQUENCE</scope>
    <source>
        <tissue evidence="2">Shoot tissue taken approximately 20 cm above the soil surface</tissue>
    </source>
</reference>
<evidence type="ECO:0000313" key="2">
    <source>
        <dbReference type="EMBL" id="JAD36294.1"/>
    </source>
</evidence>
<name>A0A0A8ZA46_ARUDO</name>
<protein>
    <submittedName>
        <fullName evidence="2">Uncharacterized protein</fullName>
    </submittedName>
</protein>
<keyword evidence="1" id="KW-0472">Membrane</keyword>
<sequence length="36" mass="4006">MVQHFTLGASYSYELIGIVVFVFLGNTDLILTELSN</sequence>
<keyword evidence="1" id="KW-1133">Transmembrane helix</keyword>
<accession>A0A0A8ZA46</accession>
<dbReference type="EMBL" id="GBRH01261601">
    <property type="protein sequence ID" value="JAD36294.1"/>
    <property type="molecule type" value="Transcribed_RNA"/>
</dbReference>